<evidence type="ECO:0000256" key="5">
    <source>
        <dbReference type="PROSITE-ProRule" id="PRU00335"/>
    </source>
</evidence>
<evidence type="ECO:0000313" key="8">
    <source>
        <dbReference type="Proteomes" id="UP000774570"/>
    </source>
</evidence>
<dbReference type="PANTHER" id="PTHR30055">
    <property type="entry name" value="HTH-TYPE TRANSCRIPTIONAL REGULATOR RUTR"/>
    <property type="match status" value="1"/>
</dbReference>
<dbReference type="PANTHER" id="PTHR30055:SF151">
    <property type="entry name" value="TRANSCRIPTIONAL REGULATORY PROTEIN"/>
    <property type="match status" value="1"/>
</dbReference>
<dbReference type="InterPro" id="IPR001647">
    <property type="entry name" value="HTH_TetR"/>
</dbReference>
<keyword evidence="8" id="KW-1185">Reference proteome</keyword>
<evidence type="ECO:0000256" key="3">
    <source>
        <dbReference type="ARBA" id="ARBA00023125"/>
    </source>
</evidence>
<sequence length="217" mass="23926">MPRDAPDRVMRVVLTRELIVHTAVELVERAGPDALSMRAVGAELGVSAMAAYRHVPSRDALVEGVAEYVMGAIDLPDDECEDWREDARRLLRAFRAAAAEYPRSLALVLEGRISIPVRLRTVERAFAVCARAGLEGPEAVRAVHAFMAYALGSQLRESGMRRALRSLDHTEALRLLDPGRFPHVAALPGELLTEDSDADFEFGMELLLSAIERRLKA</sequence>
<dbReference type="InterPro" id="IPR050109">
    <property type="entry name" value="HTH-type_TetR-like_transc_reg"/>
</dbReference>
<dbReference type="RefSeq" id="WP_220163023.1">
    <property type="nucleotide sequence ID" value="NZ_JAIBOA010000002.1"/>
</dbReference>
<dbReference type="PRINTS" id="PR00400">
    <property type="entry name" value="TETREPRESSOR"/>
</dbReference>
<dbReference type="InterPro" id="IPR003012">
    <property type="entry name" value="Tet_transcr_reg_TetR"/>
</dbReference>
<dbReference type="Pfam" id="PF02909">
    <property type="entry name" value="TetR_C_1"/>
    <property type="match status" value="1"/>
</dbReference>
<dbReference type="InterPro" id="IPR004111">
    <property type="entry name" value="Repressor_TetR_C"/>
</dbReference>
<dbReference type="Proteomes" id="UP000774570">
    <property type="component" value="Unassembled WGS sequence"/>
</dbReference>
<name>A0ABS7FMW7_9ACTN</name>
<gene>
    <name evidence="7" type="ORF">K1Y72_03055</name>
</gene>
<keyword evidence="1" id="KW-0678">Repressor</keyword>
<evidence type="ECO:0000313" key="7">
    <source>
        <dbReference type="EMBL" id="MBW8481335.1"/>
    </source>
</evidence>
<dbReference type="SUPFAM" id="SSF48498">
    <property type="entry name" value="Tetracyclin repressor-like, C-terminal domain"/>
    <property type="match status" value="1"/>
</dbReference>
<dbReference type="SUPFAM" id="SSF46689">
    <property type="entry name" value="Homeodomain-like"/>
    <property type="match status" value="1"/>
</dbReference>
<dbReference type="Gene3D" id="1.10.357.10">
    <property type="entry name" value="Tetracycline Repressor, domain 2"/>
    <property type="match status" value="1"/>
</dbReference>
<proteinExistence type="predicted"/>
<evidence type="ECO:0000256" key="4">
    <source>
        <dbReference type="ARBA" id="ARBA00023163"/>
    </source>
</evidence>
<feature type="domain" description="HTH tetR-type" evidence="6">
    <location>
        <begin position="13"/>
        <end position="73"/>
    </location>
</feature>
<dbReference type="EMBL" id="JAIBOA010000002">
    <property type="protein sequence ID" value="MBW8481335.1"/>
    <property type="molecule type" value="Genomic_DNA"/>
</dbReference>
<keyword evidence="4" id="KW-0804">Transcription</keyword>
<keyword evidence="3 5" id="KW-0238">DNA-binding</keyword>
<evidence type="ECO:0000256" key="1">
    <source>
        <dbReference type="ARBA" id="ARBA00022491"/>
    </source>
</evidence>
<protein>
    <submittedName>
        <fullName evidence="7">TetR/AcrR family transcriptional regulator</fullName>
    </submittedName>
</protein>
<feature type="DNA-binding region" description="H-T-H motif" evidence="5">
    <location>
        <begin position="36"/>
        <end position="55"/>
    </location>
</feature>
<dbReference type="InterPro" id="IPR036271">
    <property type="entry name" value="Tet_transcr_reg_TetR-rel_C_sf"/>
</dbReference>
<organism evidence="7 8">
    <name type="scientific">Actinomadura parmotrematis</name>
    <dbReference type="NCBI Taxonomy" id="2864039"/>
    <lineage>
        <taxon>Bacteria</taxon>
        <taxon>Bacillati</taxon>
        <taxon>Actinomycetota</taxon>
        <taxon>Actinomycetes</taxon>
        <taxon>Streptosporangiales</taxon>
        <taxon>Thermomonosporaceae</taxon>
        <taxon>Actinomadura</taxon>
    </lineage>
</organism>
<keyword evidence="2" id="KW-0805">Transcription regulation</keyword>
<reference evidence="7 8" key="1">
    <citation type="submission" date="2021-07" db="EMBL/GenBank/DDBJ databases">
        <title>Actinomadura sp. PM05-2 isolated from lichen.</title>
        <authorList>
            <person name="Somphong A."/>
            <person name="Phongsopitanun W."/>
            <person name="Tanasupawat S."/>
            <person name="Peongsungnone V."/>
        </authorList>
    </citation>
    <scope>NUCLEOTIDE SEQUENCE [LARGE SCALE GENOMIC DNA]</scope>
    <source>
        <strain evidence="7 8">PM05-2</strain>
    </source>
</reference>
<dbReference type="InterPro" id="IPR009057">
    <property type="entry name" value="Homeodomain-like_sf"/>
</dbReference>
<evidence type="ECO:0000256" key="2">
    <source>
        <dbReference type="ARBA" id="ARBA00023015"/>
    </source>
</evidence>
<dbReference type="Pfam" id="PF00440">
    <property type="entry name" value="TetR_N"/>
    <property type="match status" value="1"/>
</dbReference>
<accession>A0ABS7FMW7</accession>
<evidence type="ECO:0000259" key="6">
    <source>
        <dbReference type="PROSITE" id="PS50977"/>
    </source>
</evidence>
<comment type="caution">
    <text evidence="7">The sequence shown here is derived from an EMBL/GenBank/DDBJ whole genome shotgun (WGS) entry which is preliminary data.</text>
</comment>
<dbReference type="PROSITE" id="PS50977">
    <property type="entry name" value="HTH_TETR_2"/>
    <property type="match status" value="1"/>
</dbReference>